<accession>A0A816AZW8</accession>
<protein>
    <submittedName>
        <fullName evidence="2">Uncharacterized protein</fullName>
    </submittedName>
</protein>
<dbReference type="Proteomes" id="UP000663828">
    <property type="component" value="Unassembled WGS sequence"/>
</dbReference>
<keyword evidence="3" id="KW-1185">Reference proteome</keyword>
<feature type="transmembrane region" description="Helical" evidence="1">
    <location>
        <begin position="92"/>
        <end position="113"/>
    </location>
</feature>
<keyword evidence="1" id="KW-0472">Membrane</keyword>
<reference evidence="2" key="1">
    <citation type="submission" date="2021-02" db="EMBL/GenBank/DDBJ databases">
        <authorList>
            <person name="Nowell W R."/>
        </authorList>
    </citation>
    <scope>NUCLEOTIDE SEQUENCE</scope>
</reference>
<comment type="caution">
    <text evidence="2">The sequence shown here is derived from an EMBL/GenBank/DDBJ whole genome shotgun (WGS) entry which is preliminary data.</text>
</comment>
<dbReference type="AlphaFoldDB" id="A0A816AZW8"/>
<organism evidence="2 3">
    <name type="scientific">Adineta ricciae</name>
    <name type="common">Rotifer</name>
    <dbReference type="NCBI Taxonomy" id="249248"/>
    <lineage>
        <taxon>Eukaryota</taxon>
        <taxon>Metazoa</taxon>
        <taxon>Spiralia</taxon>
        <taxon>Gnathifera</taxon>
        <taxon>Rotifera</taxon>
        <taxon>Eurotatoria</taxon>
        <taxon>Bdelloidea</taxon>
        <taxon>Adinetida</taxon>
        <taxon>Adinetidae</taxon>
        <taxon>Adineta</taxon>
    </lineage>
</organism>
<evidence type="ECO:0000256" key="1">
    <source>
        <dbReference type="SAM" id="Phobius"/>
    </source>
</evidence>
<evidence type="ECO:0000313" key="2">
    <source>
        <dbReference type="EMBL" id="CAF1604262.1"/>
    </source>
</evidence>
<evidence type="ECO:0000313" key="3">
    <source>
        <dbReference type="Proteomes" id="UP000663828"/>
    </source>
</evidence>
<gene>
    <name evidence="2" type="ORF">XAT740_LOCUS48085</name>
</gene>
<dbReference type="EMBL" id="CAJNOR010006825">
    <property type="protein sequence ID" value="CAF1604262.1"/>
    <property type="molecule type" value="Genomic_DNA"/>
</dbReference>
<sequence length="114" mass="12764">MFLLSVHIDFTIGCGNGCALLTFDDLSSLANVSNGYDNINWNYTFECGKWTVTENFTSIAAAYKDNLQLNVVGYRSNSTTTNRTSTFEVFSIFNITFIGYSCLDILANLILWLN</sequence>
<proteinExistence type="predicted"/>
<keyword evidence="1" id="KW-0812">Transmembrane</keyword>
<name>A0A816AZW8_ADIRI</name>
<keyword evidence="1" id="KW-1133">Transmembrane helix</keyword>